<reference evidence="2" key="2">
    <citation type="journal article" date="2017" name="J. Med. Entomol.">
        <title>Transcriptome Analysis of the Triatoma infestans (Hemiptera: Reduviidae) Integument.</title>
        <authorList>
            <person name="Calderon-Fernandez G.M."/>
            <person name="Moriconi D.E."/>
            <person name="Dulbecco A.B."/>
            <person name="Juarez M.P."/>
        </authorList>
    </citation>
    <scope>NUCLEOTIDE SEQUENCE</scope>
    <source>
        <strain evidence="2">Int1</strain>
        <tissue evidence="2">Integument</tissue>
    </source>
</reference>
<protein>
    <submittedName>
        <fullName evidence="2">Protein tincar isoform x1</fullName>
    </submittedName>
</protein>
<keyword evidence="1" id="KW-0472">Membrane</keyword>
<feature type="non-terminal residue" evidence="2">
    <location>
        <position position="131"/>
    </location>
</feature>
<keyword evidence="1" id="KW-0812">Transmembrane</keyword>
<keyword evidence="1" id="KW-1133">Transmembrane helix</keyword>
<sequence>LATHILDCLEMDLPNQTVSELQMCLALTGVSVLLLPFFLAASLIKVGNFANDGTKLGRADGTTGLEPAGKGSQRNNSSLACLWRHGGPTAPFVHVISAFCLLVSNLILQARLIQADYLPRGYVWKTDLDFI</sequence>
<name>A0A170VGU8_TRIIF</name>
<proteinExistence type="predicted"/>
<dbReference type="AlphaFoldDB" id="A0A170VGU8"/>
<reference evidence="2" key="1">
    <citation type="submission" date="2016-04" db="EMBL/GenBank/DDBJ databases">
        <authorList>
            <person name="Calderon-Fernandez G.M.Sr."/>
        </authorList>
    </citation>
    <scope>NUCLEOTIDE SEQUENCE</scope>
    <source>
        <strain evidence="2">Int1</strain>
        <tissue evidence="2">Integument</tissue>
    </source>
</reference>
<evidence type="ECO:0000256" key="1">
    <source>
        <dbReference type="SAM" id="Phobius"/>
    </source>
</evidence>
<dbReference type="InterPro" id="IPR053291">
    <property type="entry name" value="Ommatidial_diff-associated"/>
</dbReference>
<dbReference type="PANTHER" id="PTHR21579">
    <property type="entry name" value="PROTEIN TINCAR"/>
    <property type="match status" value="1"/>
</dbReference>
<feature type="transmembrane region" description="Helical" evidence="1">
    <location>
        <begin position="21"/>
        <end position="44"/>
    </location>
</feature>
<organism evidence="2">
    <name type="scientific">Triatoma infestans</name>
    <name type="common">Assassin bug</name>
    <dbReference type="NCBI Taxonomy" id="30076"/>
    <lineage>
        <taxon>Eukaryota</taxon>
        <taxon>Metazoa</taxon>
        <taxon>Ecdysozoa</taxon>
        <taxon>Arthropoda</taxon>
        <taxon>Hexapoda</taxon>
        <taxon>Insecta</taxon>
        <taxon>Pterygota</taxon>
        <taxon>Neoptera</taxon>
        <taxon>Paraneoptera</taxon>
        <taxon>Hemiptera</taxon>
        <taxon>Heteroptera</taxon>
        <taxon>Panheteroptera</taxon>
        <taxon>Cimicomorpha</taxon>
        <taxon>Reduviidae</taxon>
        <taxon>Triatominae</taxon>
        <taxon>Triatoma</taxon>
    </lineage>
</organism>
<dbReference type="PANTHER" id="PTHR21579:SF20">
    <property type="entry name" value="PROTEIN TINCAR"/>
    <property type="match status" value="1"/>
</dbReference>
<feature type="transmembrane region" description="Helical" evidence="1">
    <location>
        <begin position="92"/>
        <end position="110"/>
    </location>
</feature>
<feature type="non-terminal residue" evidence="2">
    <location>
        <position position="1"/>
    </location>
</feature>
<accession>A0A170VGU8</accession>
<evidence type="ECO:0000313" key="2">
    <source>
        <dbReference type="EMBL" id="JAR96644.1"/>
    </source>
</evidence>
<dbReference type="EMBL" id="GEMB01006705">
    <property type="protein sequence ID" value="JAR96644.1"/>
    <property type="molecule type" value="Transcribed_RNA"/>
</dbReference>